<dbReference type="AlphaFoldDB" id="A0A2U9L2K4"/>
<dbReference type="RefSeq" id="WP_110731561.1">
    <property type="nucleotide sequence ID" value="NZ_CP029736.1"/>
</dbReference>
<name>A0A2U9L2K4_PRORE</name>
<gene>
    <name evidence="1" type="ORF">NCTC11801_04541</name>
</gene>
<dbReference type="GeneID" id="93671026"/>
<proteinExistence type="predicted"/>
<dbReference type="Proteomes" id="UP000254208">
    <property type="component" value="Unassembled WGS sequence"/>
</dbReference>
<evidence type="ECO:0000313" key="2">
    <source>
        <dbReference type="Proteomes" id="UP000254208"/>
    </source>
</evidence>
<organism evidence="1 2">
    <name type="scientific">Providencia rettgeri</name>
    <dbReference type="NCBI Taxonomy" id="587"/>
    <lineage>
        <taxon>Bacteria</taxon>
        <taxon>Pseudomonadati</taxon>
        <taxon>Pseudomonadota</taxon>
        <taxon>Gammaproteobacteria</taxon>
        <taxon>Enterobacterales</taxon>
        <taxon>Morganellaceae</taxon>
        <taxon>Providencia</taxon>
    </lineage>
</organism>
<sequence>MKVESNISSVNASPSTSIKAAAFPTGSFEQRDVVIINPYMNGGGDKVLGNKVANIALNDGCRVSIISINADNIAKMGCRNLSLNDPTFNSIDQLRNPLLIITPISTLEPQQIEFCITWLCQHLDFNKQKVMILDEMDVRPQDSKRLECIKHLRHNGFKNIRAYNLGLNNGIGYLATEQKQIDNIKHRFKYELSNLMDSYNLSLAKDTHHYLAYLSAEPVYRQAKLPMHSAQLFIANKLVETQHDNKDTNFIIVIRQLANCYRDDFNIEEFDRHTKYYFDGKETVSSALQEILIKKEAGKFDSPMLFSKAQLYLADTEQGKLEKLFELKGTGNRQINIVVTESLPKNIFEDFMCLADSGMMSGDQSLSEYLSLKSAVPYYDMQPWKEGVADGLIKYAEQHGTKDTMVSKISGYKLNGGTRASYLNATQYIPPTPEQLAQEEATNKKIASLKANGKIREFITPKKEWKRWDQ</sequence>
<evidence type="ECO:0000313" key="1">
    <source>
        <dbReference type="EMBL" id="SUC33500.1"/>
    </source>
</evidence>
<dbReference type="EMBL" id="UGTZ01000001">
    <property type="protein sequence ID" value="SUC33500.1"/>
    <property type="molecule type" value="Genomic_DNA"/>
</dbReference>
<reference evidence="1 2" key="1">
    <citation type="submission" date="2018-06" db="EMBL/GenBank/DDBJ databases">
        <authorList>
            <consortium name="Pathogen Informatics"/>
            <person name="Doyle S."/>
        </authorList>
    </citation>
    <scope>NUCLEOTIDE SEQUENCE [LARGE SCALE GENOMIC DNA]</scope>
    <source>
        <strain evidence="1 2">NCTC11801</strain>
    </source>
</reference>
<accession>A0A2U9L2K4</accession>
<protein>
    <submittedName>
        <fullName evidence="1">Uncharacterized protein</fullName>
    </submittedName>
</protein>